<dbReference type="GO" id="GO:0008017">
    <property type="term" value="F:microtubule binding"/>
    <property type="evidence" value="ECO:0007669"/>
    <property type="project" value="InterPro"/>
</dbReference>
<reference evidence="7 8" key="1">
    <citation type="submission" date="2011-07" db="EMBL/GenBank/DDBJ databases">
        <authorList>
            <person name="Coyne R."/>
            <person name="Brami D."/>
            <person name="Johnson J."/>
            <person name="Hostetler J."/>
            <person name="Hannick L."/>
            <person name="Clark T."/>
            <person name="Cassidy-Hanley D."/>
            <person name="Inman J."/>
        </authorList>
    </citation>
    <scope>NUCLEOTIDE SEQUENCE [LARGE SCALE GENOMIC DNA]</scope>
    <source>
        <strain evidence="7 8">G5</strain>
    </source>
</reference>
<evidence type="ECO:0000256" key="4">
    <source>
        <dbReference type="ARBA" id="ARBA00023175"/>
    </source>
</evidence>
<feature type="domain" description="Kinesin motor" evidence="6">
    <location>
        <begin position="1"/>
        <end position="106"/>
    </location>
</feature>
<dbReference type="PANTHER" id="PTHR47968:SF75">
    <property type="entry name" value="CENTROMERE-ASSOCIATED PROTEIN E"/>
    <property type="match status" value="1"/>
</dbReference>
<keyword evidence="1" id="KW-0547">Nucleotide-binding</keyword>
<dbReference type="Pfam" id="PF00225">
    <property type="entry name" value="Kinesin"/>
    <property type="match status" value="1"/>
</dbReference>
<dbReference type="PRINTS" id="PR00380">
    <property type="entry name" value="KINESINHEAVY"/>
</dbReference>
<feature type="non-terminal residue" evidence="7">
    <location>
        <position position="106"/>
    </location>
</feature>
<dbReference type="InterPro" id="IPR001752">
    <property type="entry name" value="Kinesin_motor_dom"/>
</dbReference>
<dbReference type="InterPro" id="IPR027640">
    <property type="entry name" value="Kinesin-like_fam"/>
</dbReference>
<keyword evidence="3" id="KW-0175">Coiled coil</keyword>
<dbReference type="Proteomes" id="UP000008983">
    <property type="component" value="Unassembled WGS sequence"/>
</dbReference>
<dbReference type="RefSeq" id="XP_004037684.1">
    <property type="nucleotide sequence ID" value="XM_004037636.1"/>
</dbReference>
<dbReference type="Gene3D" id="3.40.850.10">
    <property type="entry name" value="Kinesin motor domain"/>
    <property type="match status" value="1"/>
</dbReference>
<keyword evidence="4" id="KW-0505">Motor protein</keyword>
<dbReference type="InParanoid" id="G0QM58"/>
<evidence type="ECO:0000313" key="7">
    <source>
        <dbReference type="EMBL" id="EGR33698.1"/>
    </source>
</evidence>
<dbReference type="InterPro" id="IPR019821">
    <property type="entry name" value="Kinesin_motor_CS"/>
</dbReference>
<dbReference type="STRING" id="857967.G0QM58"/>
<dbReference type="GeneID" id="14909883"/>
<evidence type="ECO:0000256" key="5">
    <source>
        <dbReference type="PROSITE-ProRule" id="PRU00283"/>
    </source>
</evidence>
<dbReference type="InterPro" id="IPR027417">
    <property type="entry name" value="P-loop_NTPase"/>
</dbReference>
<name>G0QM58_ICHMU</name>
<dbReference type="GO" id="GO:0003777">
    <property type="term" value="F:microtubule motor activity"/>
    <property type="evidence" value="ECO:0007669"/>
    <property type="project" value="InterPro"/>
</dbReference>
<sequence>MLGPEIVTQTIIKNTNQIPNEIKELYGIMPQEKIIKEPEEILHWLSIGTQNKSVTQTKMNERSSRSHTIFTIFLEQKLTNGIFKLSKLNLVDLAGSEKLDHAQTTG</sequence>
<dbReference type="InterPro" id="IPR036961">
    <property type="entry name" value="Kinesin_motor_dom_sf"/>
</dbReference>
<dbReference type="OrthoDB" id="3176171at2759"/>
<accession>G0QM58</accession>
<dbReference type="SUPFAM" id="SSF52540">
    <property type="entry name" value="P-loop containing nucleoside triphosphate hydrolases"/>
    <property type="match status" value="1"/>
</dbReference>
<dbReference type="GO" id="GO:0007018">
    <property type="term" value="P:microtubule-based movement"/>
    <property type="evidence" value="ECO:0007669"/>
    <property type="project" value="InterPro"/>
</dbReference>
<evidence type="ECO:0000313" key="8">
    <source>
        <dbReference type="Proteomes" id="UP000008983"/>
    </source>
</evidence>
<dbReference type="GO" id="GO:0005874">
    <property type="term" value="C:microtubule"/>
    <property type="evidence" value="ECO:0007669"/>
    <property type="project" value="TreeGrafter"/>
</dbReference>
<protein>
    <submittedName>
        <fullName evidence="7">Kinesin motor domain protein</fullName>
    </submittedName>
</protein>
<dbReference type="PANTHER" id="PTHR47968">
    <property type="entry name" value="CENTROMERE PROTEIN E"/>
    <property type="match status" value="1"/>
</dbReference>
<dbReference type="GO" id="GO:0005524">
    <property type="term" value="F:ATP binding"/>
    <property type="evidence" value="ECO:0007669"/>
    <property type="project" value="UniProtKB-KW"/>
</dbReference>
<keyword evidence="2" id="KW-0067">ATP-binding</keyword>
<organism evidence="7 8">
    <name type="scientific">Ichthyophthirius multifiliis</name>
    <name type="common">White spot disease agent</name>
    <name type="synonym">Ich</name>
    <dbReference type="NCBI Taxonomy" id="5932"/>
    <lineage>
        <taxon>Eukaryota</taxon>
        <taxon>Sar</taxon>
        <taxon>Alveolata</taxon>
        <taxon>Ciliophora</taxon>
        <taxon>Intramacronucleata</taxon>
        <taxon>Oligohymenophorea</taxon>
        <taxon>Hymenostomatida</taxon>
        <taxon>Ophryoglenina</taxon>
        <taxon>Ichthyophthirius</taxon>
    </lineage>
</organism>
<gene>
    <name evidence="7" type="ORF">IMG5_044760</name>
</gene>
<evidence type="ECO:0000256" key="1">
    <source>
        <dbReference type="ARBA" id="ARBA00022741"/>
    </source>
</evidence>
<dbReference type="PROSITE" id="PS00411">
    <property type="entry name" value="KINESIN_MOTOR_1"/>
    <property type="match status" value="1"/>
</dbReference>
<dbReference type="EMBL" id="GL983394">
    <property type="protein sequence ID" value="EGR33698.1"/>
    <property type="molecule type" value="Genomic_DNA"/>
</dbReference>
<keyword evidence="8" id="KW-1185">Reference proteome</keyword>
<proteinExistence type="inferred from homology"/>
<evidence type="ECO:0000256" key="2">
    <source>
        <dbReference type="ARBA" id="ARBA00022840"/>
    </source>
</evidence>
<dbReference type="PROSITE" id="PS50067">
    <property type="entry name" value="KINESIN_MOTOR_2"/>
    <property type="match status" value="1"/>
</dbReference>
<dbReference type="GO" id="GO:0000278">
    <property type="term" value="P:mitotic cell cycle"/>
    <property type="evidence" value="ECO:0007669"/>
    <property type="project" value="TreeGrafter"/>
</dbReference>
<dbReference type="eggNOG" id="KOG0239">
    <property type="taxonomic scope" value="Eukaryota"/>
</dbReference>
<dbReference type="AlphaFoldDB" id="G0QM58"/>
<comment type="caution">
    <text evidence="5">Lacks conserved residue(s) required for the propagation of feature annotation.</text>
</comment>
<evidence type="ECO:0000256" key="3">
    <source>
        <dbReference type="ARBA" id="ARBA00023054"/>
    </source>
</evidence>
<evidence type="ECO:0000259" key="6">
    <source>
        <dbReference type="PROSITE" id="PS50067"/>
    </source>
</evidence>
<comment type="similarity">
    <text evidence="5">Belongs to the TRAFAC class myosin-kinesin ATPase superfamily. Kinesin family.</text>
</comment>